<name>A0ABT1C3Q0_9HYPH</name>
<organism evidence="1 2">
    <name type="scientific">Mesorhizobium liriopis</name>
    <dbReference type="NCBI Taxonomy" id="2953882"/>
    <lineage>
        <taxon>Bacteria</taxon>
        <taxon>Pseudomonadati</taxon>
        <taxon>Pseudomonadota</taxon>
        <taxon>Alphaproteobacteria</taxon>
        <taxon>Hyphomicrobiales</taxon>
        <taxon>Phyllobacteriaceae</taxon>
        <taxon>Mesorhizobium</taxon>
    </lineage>
</organism>
<dbReference type="Proteomes" id="UP001205906">
    <property type="component" value="Unassembled WGS sequence"/>
</dbReference>
<gene>
    <name evidence="1" type="ORF">NGM99_06645</name>
</gene>
<evidence type="ECO:0008006" key="3">
    <source>
        <dbReference type="Google" id="ProtNLM"/>
    </source>
</evidence>
<comment type="caution">
    <text evidence="1">The sequence shown here is derived from an EMBL/GenBank/DDBJ whole genome shotgun (WGS) entry which is preliminary data.</text>
</comment>
<dbReference type="EMBL" id="JAMXQS010000003">
    <property type="protein sequence ID" value="MCO6049467.1"/>
    <property type="molecule type" value="Genomic_DNA"/>
</dbReference>
<keyword evidence="2" id="KW-1185">Reference proteome</keyword>
<accession>A0ABT1C3Q0</accession>
<sequence>MNSYADNDRERLQTGIRRQMGAEMTTRFLRSLPLFRTVETLPDHLRDMLAKLDEQDHRAVGGKR</sequence>
<evidence type="ECO:0000313" key="2">
    <source>
        <dbReference type="Proteomes" id="UP001205906"/>
    </source>
</evidence>
<reference evidence="1 2" key="1">
    <citation type="submission" date="2022-06" db="EMBL/GenBank/DDBJ databases">
        <title>Mesorhizobium sp. strain RP14 Genome sequencing and assembly.</title>
        <authorList>
            <person name="Kim I."/>
        </authorList>
    </citation>
    <scope>NUCLEOTIDE SEQUENCE [LARGE SCALE GENOMIC DNA]</scope>
    <source>
        <strain evidence="2">RP14(2022)</strain>
    </source>
</reference>
<evidence type="ECO:0000313" key="1">
    <source>
        <dbReference type="EMBL" id="MCO6049467.1"/>
    </source>
</evidence>
<proteinExistence type="predicted"/>
<protein>
    <recommendedName>
        <fullName evidence="3">Anti-sigma factor NepR domain-containing protein</fullName>
    </recommendedName>
</protein>
<dbReference type="RefSeq" id="WP_252817323.1">
    <property type="nucleotide sequence ID" value="NZ_JAMXQS010000003.1"/>
</dbReference>